<proteinExistence type="predicted"/>
<accession>A0ABQ4YSP0</accession>
<sequence>MGKEVNSRAHKYNGRVKWVKSRVSLAHTQEETRQQWRKHTRDVGFALNSLTKEAQAVTSRNDSLAILECTQFDQTTMNQSPMIEESNGHD</sequence>
<dbReference type="EMBL" id="BQNB010010681">
    <property type="protein sequence ID" value="GJS80567.1"/>
    <property type="molecule type" value="Genomic_DNA"/>
</dbReference>
<keyword evidence="2" id="KW-1185">Reference proteome</keyword>
<dbReference type="Proteomes" id="UP001151760">
    <property type="component" value="Unassembled WGS sequence"/>
</dbReference>
<protein>
    <submittedName>
        <fullName evidence="1">Uncharacterized protein</fullName>
    </submittedName>
</protein>
<organism evidence="1 2">
    <name type="scientific">Tanacetum coccineum</name>
    <dbReference type="NCBI Taxonomy" id="301880"/>
    <lineage>
        <taxon>Eukaryota</taxon>
        <taxon>Viridiplantae</taxon>
        <taxon>Streptophyta</taxon>
        <taxon>Embryophyta</taxon>
        <taxon>Tracheophyta</taxon>
        <taxon>Spermatophyta</taxon>
        <taxon>Magnoliopsida</taxon>
        <taxon>eudicotyledons</taxon>
        <taxon>Gunneridae</taxon>
        <taxon>Pentapetalae</taxon>
        <taxon>asterids</taxon>
        <taxon>campanulids</taxon>
        <taxon>Asterales</taxon>
        <taxon>Asteraceae</taxon>
        <taxon>Asteroideae</taxon>
        <taxon>Anthemideae</taxon>
        <taxon>Anthemidinae</taxon>
        <taxon>Tanacetum</taxon>
    </lineage>
</organism>
<gene>
    <name evidence="1" type="ORF">Tco_0730448</name>
</gene>
<evidence type="ECO:0000313" key="2">
    <source>
        <dbReference type="Proteomes" id="UP001151760"/>
    </source>
</evidence>
<name>A0ABQ4YSP0_9ASTR</name>
<comment type="caution">
    <text evidence="1">The sequence shown here is derived from an EMBL/GenBank/DDBJ whole genome shotgun (WGS) entry which is preliminary data.</text>
</comment>
<reference evidence="1" key="1">
    <citation type="journal article" date="2022" name="Int. J. Mol. Sci.">
        <title>Draft Genome of Tanacetum Coccineum: Genomic Comparison of Closely Related Tanacetum-Family Plants.</title>
        <authorList>
            <person name="Yamashiro T."/>
            <person name="Shiraishi A."/>
            <person name="Nakayama K."/>
            <person name="Satake H."/>
        </authorList>
    </citation>
    <scope>NUCLEOTIDE SEQUENCE</scope>
</reference>
<reference evidence="1" key="2">
    <citation type="submission" date="2022-01" db="EMBL/GenBank/DDBJ databases">
        <authorList>
            <person name="Yamashiro T."/>
            <person name="Shiraishi A."/>
            <person name="Satake H."/>
            <person name="Nakayama K."/>
        </authorList>
    </citation>
    <scope>NUCLEOTIDE SEQUENCE</scope>
</reference>
<evidence type="ECO:0000313" key="1">
    <source>
        <dbReference type="EMBL" id="GJS80567.1"/>
    </source>
</evidence>